<dbReference type="AlphaFoldDB" id="Q4RNJ3"/>
<reference evidence="2" key="1">
    <citation type="journal article" date="2004" name="Nature">
        <title>Genome duplication in the teleost fish Tetraodon nigroviridis reveals the early vertebrate proto-karyotype.</title>
        <authorList>
            <person name="Jaillon O."/>
            <person name="Aury J.-M."/>
            <person name="Brunet F."/>
            <person name="Petit J.-L."/>
            <person name="Stange-Thomann N."/>
            <person name="Mauceli E."/>
            <person name="Bouneau L."/>
            <person name="Fischer C."/>
            <person name="Ozouf-Costaz C."/>
            <person name="Bernot A."/>
            <person name="Nicaud S."/>
            <person name="Jaffe D."/>
            <person name="Fisher S."/>
            <person name="Lutfalla G."/>
            <person name="Dossat C."/>
            <person name="Segurens B."/>
            <person name="Dasilva C."/>
            <person name="Salanoubat M."/>
            <person name="Levy M."/>
            <person name="Boudet N."/>
            <person name="Castellano S."/>
            <person name="Anthouard V."/>
            <person name="Jubin C."/>
            <person name="Castelli V."/>
            <person name="Katinka M."/>
            <person name="Vacherie B."/>
            <person name="Biemont C."/>
            <person name="Skalli Z."/>
            <person name="Cattolico L."/>
            <person name="Poulain J."/>
            <person name="De Berardinis V."/>
            <person name="Cruaud C."/>
            <person name="Duprat S."/>
            <person name="Brottier P."/>
            <person name="Coutanceau J.-P."/>
            <person name="Gouzy J."/>
            <person name="Parra G."/>
            <person name="Lardier G."/>
            <person name="Chapple C."/>
            <person name="McKernan K.J."/>
            <person name="McEwan P."/>
            <person name="Bosak S."/>
            <person name="Kellis M."/>
            <person name="Volff J.-N."/>
            <person name="Guigo R."/>
            <person name="Zody M.C."/>
            <person name="Mesirov J."/>
            <person name="Lindblad-Toh K."/>
            <person name="Birren B."/>
            <person name="Nusbaum C."/>
            <person name="Kahn D."/>
            <person name="Robinson-Rechavi M."/>
            <person name="Laudet V."/>
            <person name="Schachter V."/>
            <person name="Quetier F."/>
            <person name="Saurin W."/>
            <person name="Scarpelli C."/>
            <person name="Wincker P."/>
            <person name="Lander E.S."/>
            <person name="Weissenbach J."/>
            <person name="Roest Crollius H."/>
        </authorList>
    </citation>
    <scope>NUCLEOTIDE SEQUENCE [LARGE SCALE GENOMIC DNA]</scope>
</reference>
<proteinExistence type="predicted"/>
<evidence type="ECO:0000313" key="2">
    <source>
        <dbReference type="EMBL" id="CAG10039.1"/>
    </source>
</evidence>
<evidence type="ECO:0000256" key="1">
    <source>
        <dbReference type="SAM" id="MobiDB-lite"/>
    </source>
</evidence>
<feature type="non-terminal residue" evidence="2">
    <location>
        <position position="1"/>
    </location>
</feature>
<feature type="region of interest" description="Disordered" evidence="1">
    <location>
        <begin position="1"/>
        <end position="27"/>
    </location>
</feature>
<sequence>SSRFVSPQTGSSSRYMGQQNSPVPSPS</sequence>
<protein>
    <submittedName>
        <fullName evidence="2">Chromosome 21 SCAF15012, whole genome shotgun sequence</fullName>
    </submittedName>
</protein>
<organism evidence="2">
    <name type="scientific">Tetraodon nigroviridis</name>
    <name type="common">Spotted green pufferfish</name>
    <name type="synonym">Chelonodon nigroviridis</name>
    <dbReference type="NCBI Taxonomy" id="99883"/>
    <lineage>
        <taxon>Eukaryota</taxon>
        <taxon>Metazoa</taxon>
        <taxon>Chordata</taxon>
        <taxon>Craniata</taxon>
        <taxon>Vertebrata</taxon>
        <taxon>Euteleostomi</taxon>
        <taxon>Actinopterygii</taxon>
        <taxon>Neopterygii</taxon>
        <taxon>Teleostei</taxon>
        <taxon>Neoteleostei</taxon>
        <taxon>Acanthomorphata</taxon>
        <taxon>Eupercaria</taxon>
        <taxon>Tetraodontiformes</taxon>
        <taxon>Tetradontoidea</taxon>
        <taxon>Tetraodontidae</taxon>
        <taxon>Tetraodon</taxon>
    </lineage>
</organism>
<gene>
    <name evidence="2" type="ORF">GSTENG00031526001</name>
</gene>
<name>Q4RNJ3_TETNG</name>
<accession>Q4RNJ3</accession>
<feature type="non-terminal residue" evidence="2">
    <location>
        <position position="27"/>
    </location>
</feature>
<dbReference type="KEGG" id="tng:GSTEN00031526G001"/>
<dbReference type="EMBL" id="CAAE01015012">
    <property type="protein sequence ID" value="CAG10039.1"/>
    <property type="molecule type" value="Genomic_DNA"/>
</dbReference>
<reference evidence="2" key="2">
    <citation type="submission" date="2004-02" db="EMBL/GenBank/DDBJ databases">
        <authorList>
            <consortium name="Genoscope"/>
            <consortium name="Whitehead Institute Centre for Genome Research"/>
        </authorList>
    </citation>
    <scope>NUCLEOTIDE SEQUENCE</scope>
</reference>